<dbReference type="FunCoup" id="Q6CPZ3">
    <property type="interactions" value="60"/>
</dbReference>
<feature type="region of interest" description="Disordered" evidence="1">
    <location>
        <begin position="90"/>
        <end position="134"/>
    </location>
</feature>
<dbReference type="GO" id="GO:0031505">
    <property type="term" value="P:fungal-type cell wall organization"/>
    <property type="evidence" value="ECO:0007669"/>
    <property type="project" value="InterPro"/>
</dbReference>
<sequence length="161" mass="16949">MRFLTALTLFSATALAAFENVTSSDIPVPTNGTTSEDLSTAWVTDVETVTEFTTYCPEPTTIITNSKTIIVTEPTTLTITDCPCVITKTTPEAPEKPTETVVPPPAEETTEAEHTKETTVSTEVTSASSSSSHTVQTFDENIGNKVSGGFAGALACLALLL</sequence>
<dbReference type="Proteomes" id="UP000000598">
    <property type="component" value="Chromosome E"/>
</dbReference>
<dbReference type="AlphaFoldDB" id="Q6CPZ3"/>
<evidence type="ECO:0000256" key="2">
    <source>
        <dbReference type="SAM" id="SignalP"/>
    </source>
</evidence>
<protein>
    <submittedName>
        <fullName evidence="3">KLLA0E01057p</fullName>
    </submittedName>
</protein>
<dbReference type="HOGENOM" id="CLU_1643967_0_0_1"/>
<name>Q6CPZ3_KLULA</name>
<feature type="chain" id="PRO_5004271643" evidence="2">
    <location>
        <begin position="17"/>
        <end position="161"/>
    </location>
</feature>
<dbReference type="InterPro" id="IPR038843">
    <property type="entry name" value="Sed1/Spi1"/>
</dbReference>
<keyword evidence="2" id="KW-0732">Signal</keyword>
<keyword evidence="4" id="KW-1185">Reference proteome</keyword>
<organism evidence="3 4">
    <name type="scientific">Kluyveromyces lactis (strain ATCC 8585 / CBS 2359 / DSM 70799 / NBRC 1267 / NRRL Y-1140 / WM37)</name>
    <name type="common">Yeast</name>
    <name type="synonym">Candida sphaerica</name>
    <dbReference type="NCBI Taxonomy" id="284590"/>
    <lineage>
        <taxon>Eukaryota</taxon>
        <taxon>Fungi</taxon>
        <taxon>Dikarya</taxon>
        <taxon>Ascomycota</taxon>
        <taxon>Saccharomycotina</taxon>
        <taxon>Saccharomycetes</taxon>
        <taxon>Saccharomycetales</taxon>
        <taxon>Saccharomycetaceae</taxon>
        <taxon>Kluyveromyces</taxon>
    </lineage>
</organism>
<reference evidence="3 4" key="1">
    <citation type="journal article" date="2004" name="Nature">
        <title>Genome evolution in yeasts.</title>
        <authorList>
            <consortium name="Genolevures"/>
            <person name="Dujon B."/>
            <person name="Sherman D."/>
            <person name="Fischer G."/>
            <person name="Durrens P."/>
            <person name="Casaregola S."/>
            <person name="Lafontaine I."/>
            <person name="de Montigny J."/>
            <person name="Marck C."/>
            <person name="Neuveglise C."/>
            <person name="Talla E."/>
            <person name="Goffard N."/>
            <person name="Frangeul L."/>
            <person name="Aigle M."/>
            <person name="Anthouard V."/>
            <person name="Babour A."/>
            <person name="Barbe V."/>
            <person name="Barnay S."/>
            <person name="Blanchin S."/>
            <person name="Beckerich J.M."/>
            <person name="Beyne E."/>
            <person name="Bleykasten C."/>
            <person name="Boisrame A."/>
            <person name="Boyer J."/>
            <person name="Cattolico L."/>
            <person name="Confanioleri F."/>
            <person name="de Daruvar A."/>
            <person name="Despons L."/>
            <person name="Fabre E."/>
            <person name="Fairhead C."/>
            <person name="Ferry-Dumazet H."/>
            <person name="Groppi A."/>
            <person name="Hantraye F."/>
            <person name="Hennequin C."/>
            <person name="Jauniaux N."/>
            <person name="Joyet P."/>
            <person name="Kachouri R."/>
            <person name="Kerrest A."/>
            <person name="Koszul R."/>
            <person name="Lemaire M."/>
            <person name="Lesur I."/>
            <person name="Ma L."/>
            <person name="Muller H."/>
            <person name="Nicaud J.M."/>
            <person name="Nikolski M."/>
            <person name="Oztas S."/>
            <person name="Ozier-Kalogeropoulos O."/>
            <person name="Pellenz S."/>
            <person name="Potier S."/>
            <person name="Richard G.F."/>
            <person name="Straub M.L."/>
            <person name="Suleau A."/>
            <person name="Swennene D."/>
            <person name="Tekaia F."/>
            <person name="Wesolowski-Louvel M."/>
            <person name="Westhof E."/>
            <person name="Wirth B."/>
            <person name="Zeniou-Meyer M."/>
            <person name="Zivanovic I."/>
            <person name="Bolotin-Fukuhara M."/>
            <person name="Thierry A."/>
            <person name="Bouchier C."/>
            <person name="Caudron B."/>
            <person name="Scarpelli C."/>
            <person name="Gaillardin C."/>
            <person name="Weissenbach J."/>
            <person name="Wincker P."/>
            <person name="Souciet J.L."/>
        </authorList>
    </citation>
    <scope>NUCLEOTIDE SEQUENCE [LARGE SCALE GENOMIC DNA]</scope>
    <source>
        <strain evidence="4">ATCC 8585 / CBS 2359 / DSM 70799 / NBRC 1267 / NRRL Y-1140 / WM37</strain>
    </source>
</reference>
<dbReference type="GO" id="GO:0009277">
    <property type="term" value="C:fungal-type cell wall"/>
    <property type="evidence" value="ECO:0007669"/>
    <property type="project" value="TreeGrafter"/>
</dbReference>
<dbReference type="PaxDb" id="284590-Q6CPZ3"/>
<feature type="signal peptide" evidence="2">
    <location>
        <begin position="1"/>
        <end position="16"/>
    </location>
</feature>
<dbReference type="eggNOG" id="ENOG502S7XK">
    <property type="taxonomic scope" value="Eukaryota"/>
</dbReference>
<dbReference type="GO" id="GO:0005199">
    <property type="term" value="F:structural constituent of cell wall"/>
    <property type="evidence" value="ECO:0007669"/>
    <property type="project" value="InterPro"/>
</dbReference>
<dbReference type="EMBL" id="CR382125">
    <property type="protein sequence ID" value="CAG99083.1"/>
    <property type="molecule type" value="Genomic_DNA"/>
</dbReference>
<gene>
    <name evidence="3" type="ORF">KLLA0_E01057g</name>
</gene>
<evidence type="ECO:0000256" key="1">
    <source>
        <dbReference type="SAM" id="MobiDB-lite"/>
    </source>
</evidence>
<dbReference type="InParanoid" id="Q6CPZ3"/>
<evidence type="ECO:0000313" key="4">
    <source>
        <dbReference type="Proteomes" id="UP000000598"/>
    </source>
</evidence>
<accession>Q6CPZ3</accession>
<dbReference type="KEGG" id="kla:KLLA0_E01057g"/>
<feature type="compositionally biased region" description="Low complexity" evidence="1">
    <location>
        <begin position="118"/>
        <end position="134"/>
    </location>
</feature>
<dbReference type="PANTHER" id="PTHR35523">
    <property type="entry name" value="CELL WALL PROTEIN SED1"/>
    <property type="match status" value="1"/>
</dbReference>
<proteinExistence type="predicted"/>
<dbReference type="PANTHER" id="PTHR35523:SF1">
    <property type="entry name" value="CELL WALL PROTEIN SED1"/>
    <property type="match status" value="1"/>
</dbReference>
<evidence type="ECO:0000313" key="3">
    <source>
        <dbReference type="EMBL" id="CAG99083.1"/>
    </source>
</evidence>